<sequence>MQILENSDSIVSDEQSLELDCRIMVPKFKKEEYDTFQTETYTSVMTRVMQMRSNSQEFRFKQPNQFSPQGSLNSTQKKLQCNLMNEDEYSNKLCVKLYLQQEQGKKNGRKLKQKDKAPQSPASSVDGMNNSQTPKKEDWNAIKISNQQIQPNQKQSQIRQNKRQLSQTFKSCSVEVSPLKIPRFSQRQIYVTQLVNNNQEPIQEKLSLVQLENNEKINKVTLSPYTSKTRTVKNSVQNTQLKGILKSKSCNSEGAKRRKNNSQESQNKKSQFFKKVTFNSVKLCKYESLKNKKEVPIKQLIIIQ</sequence>
<name>A0A8S1LD64_PARPR</name>
<comment type="caution">
    <text evidence="2">The sequence shown here is derived from an EMBL/GenBank/DDBJ whole genome shotgun (WGS) entry which is preliminary data.</text>
</comment>
<protein>
    <submittedName>
        <fullName evidence="2">Uncharacterized protein</fullName>
    </submittedName>
</protein>
<organism evidence="2 3">
    <name type="scientific">Paramecium primaurelia</name>
    <dbReference type="NCBI Taxonomy" id="5886"/>
    <lineage>
        <taxon>Eukaryota</taxon>
        <taxon>Sar</taxon>
        <taxon>Alveolata</taxon>
        <taxon>Ciliophora</taxon>
        <taxon>Intramacronucleata</taxon>
        <taxon>Oligohymenophorea</taxon>
        <taxon>Peniculida</taxon>
        <taxon>Parameciidae</taxon>
        <taxon>Paramecium</taxon>
    </lineage>
</organism>
<dbReference type="EMBL" id="CAJJDM010000037">
    <property type="protein sequence ID" value="CAD8066018.1"/>
    <property type="molecule type" value="Genomic_DNA"/>
</dbReference>
<evidence type="ECO:0000313" key="2">
    <source>
        <dbReference type="EMBL" id="CAD8066018.1"/>
    </source>
</evidence>
<evidence type="ECO:0000313" key="3">
    <source>
        <dbReference type="Proteomes" id="UP000688137"/>
    </source>
</evidence>
<evidence type="ECO:0000256" key="1">
    <source>
        <dbReference type="SAM" id="MobiDB-lite"/>
    </source>
</evidence>
<feature type="compositionally biased region" description="Polar residues" evidence="1">
    <location>
        <begin position="120"/>
        <end position="133"/>
    </location>
</feature>
<dbReference type="AlphaFoldDB" id="A0A8S1LD64"/>
<gene>
    <name evidence="2" type="ORF">PPRIM_AZ9-3.1.T0380227</name>
</gene>
<reference evidence="2" key="1">
    <citation type="submission" date="2021-01" db="EMBL/GenBank/DDBJ databases">
        <authorList>
            <consortium name="Genoscope - CEA"/>
            <person name="William W."/>
        </authorList>
    </citation>
    <scope>NUCLEOTIDE SEQUENCE</scope>
</reference>
<accession>A0A8S1LD64</accession>
<feature type="region of interest" description="Disordered" evidence="1">
    <location>
        <begin position="105"/>
        <end position="135"/>
    </location>
</feature>
<keyword evidence="3" id="KW-1185">Reference proteome</keyword>
<feature type="region of interest" description="Disordered" evidence="1">
    <location>
        <begin position="247"/>
        <end position="268"/>
    </location>
</feature>
<dbReference type="Proteomes" id="UP000688137">
    <property type="component" value="Unassembled WGS sequence"/>
</dbReference>
<proteinExistence type="predicted"/>
<dbReference type="OMA" id="EDWNAIK"/>